<sequence length="58" mass="6509">VFWMAQDRIRRGRTAKESPNFVTQTLAPHAYACSPRICVPPITPTPLVPLPAQPIFLH</sequence>
<evidence type="ECO:0000313" key="1">
    <source>
        <dbReference type="EMBL" id="MED6225528.1"/>
    </source>
</evidence>
<proteinExistence type="predicted"/>
<organism evidence="1 2">
    <name type="scientific">Stylosanthes scabra</name>
    <dbReference type="NCBI Taxonomy" id="79078"/>
    <lineage>
        <taxon>Eukaryota</taxon>
        <taxon>Viridiplantae</taxon>
        <taxon>Streptophyta</taxon>
        <taxon>Embryophyta</taxon>
        <taxon>Tracheophyta</taxon>
        <taxon>Spermatophyta</taxon>
        <taxon>Magnoliopsida</taxon>
        <taxon>eudicotyledons</taxon>
        <taxon>Gunneridae</taxon>
        <taxon>Pentapetalae</taxon>
        <taxon>rosids</taxon>
        <taxon>fabids</taxon>
        <taxon>Fabales</taxon>
        <taxon>Fabaceae</taxon>
        <taxon>Papilionoideae</taxon>
        <taxon>50 kb inversion clade</taxon>
        <taxon>dalbergioids sensu lato</taxon>
        <taxon>Dalbergieae</taxon>
        <taxon>Pterocarpus clade</taxon>
        <taxon>Stylosanthes</taxon>
    </lineage>
</organism>
<dbReference type="EMBL" id="JASCZI010273955">
    <property type="protein sequence ID" value="MED6225528.1"/>
    <property type="molecule type" value="Genomic_DNA"/>
</dbReference>
<accession>A0ABU6ZU36</accession>
<reference evidence="1 2" key="1">
    <citation type="journal article" date="2023" name="Plants (Basel)">
        <title>Bridging the Gap: Combining Genomics and Transcriptomics Approaches to Understand Stylosanthes scabra, an Orphan Legume from the Brazilian Caatinga.</title>
        <authorList>
            <person name="Ferreira-Neto J.R.C."/>
            <person name="da Silva M.D."/>
            <person name="Binneck E."/>
            <person name="de Melo N.F."/>
            <person name="da Silva R.H."/>
            <person name="de Melo A.L.T.M."/>
            <person name="Pandolfi V."/>
            <person name="Bustamante F.O."/>
            <person name="Brasileiro-Vidal A.C."/>
            <person name="Benko-Iseppon A.M."/>
        </authorList>
    </citation>
    <scope>NUCLEOTIDE SEQUENCE [LARGE SCALE GENOMIC DNA]</scope>
    <source>
        <tissue evidence="1">Leaves</tissue>
    </source>
</reference>
<dbReference type="Proteomes" id="UP001341840">
    <property type="component" value="Unassembled WGS sequence"/>
</dbReference>
<evidence type="ECO:0000313" key="2">
    <source>
        <dbReference type="Proteomes" id="UP001341840"/>
    </source>
</evidence>
<gene>
    <name evidence="1" type="ORF">PIB30_094522</name>
</gene>
<feature type="non-terminal residue" evidence="1">
    <location>
        <position position="1"/>
    </location>
</feature>
<protein>
    <submittedName>
        <fullName evidence="1">Uncharacterized protein</fullName>
    </submittedName>
</protein>
<comment type="caution">
    <text evidence="1">The sequence shown here is derived from an EMBL/GenBank/DDBJ whole genome shotgun (WGS) entry which is preliminary data.</text>
</comment>
<keyword evidence="2" id="KW-1185">Reference proteome</keyword>
<name>A0ABU6ZU36_9FABA</name>